<dbReference type="Gene3D" id="1.20.120.450">
    <property type="entry name" value="dinb family like domain"/>
    <property type="match status" value="1"/>
</dbReference>
<gene>
    <name evidence="1" type="ORF">CO007_02520</name>
</gene>
<evidence type="ECO:0000313" key="1">
    <source>
        <dbReference type="EMBL" id="PJC81847.1"/>
    </source>
</evidence>
<dbReference type="Proteomes" id="UP000229370">
    <property type="component" value="Unassembled WGS sequence"/>
</dbReference>
<dbReference type="AlphaFoldDB" id="A0A2M8GMP5"/>
<proteinExistence type="predicted"/>
<dbReference type="EMBL" id="PFQK01000045">
    <property type="protein sequence ID" value="PJC81847.1"/>
    <property type="molecule type" value="Genomic_DNA"/>
</dbReference>
<evidence type="ECO:0000313" key="2">
    <source>
        <dbReference type="Proteomes" id="UP000229370"/>
    </source>
</evidence>
<reference evidence="2" key="1">
    <citation type="submission" date="2017-09" db="EMBL/GenBank/DDBJ databases">
        <title>Depth-based differentiation of microbial function through sediment-hosted aquifers and enrichment of novel symbionts in the deep terrestrial subsurface.</title>
        <authorList>
            <person name="Probst A.J."/>
            <person name="Ladd B."/>
            <person name="Jarett J.K."/>
            <person name="Geller-Mcgrath D.E."/>
            <person name="Sieber C.M.K."/>
            <person name="Emerson J.B."/>
            <person name="Anantharaman K."/>
            <person name="Thomas B.C."/>
            <person name="Malmstrom R."/>
            <person name="Stieglmeier M."/>
            <person name="Klingl A."/>
            <person name="Woyke T."/>
            <person name="Ryan C.M."/>
            <person name="Banfield J.F."/>
        </authorList>
    </citation>
    <scope>NUCLEOTIDE SEQUENCE [LARGE SCALE GENOMIC DNA]</scope>
</reference>
<organism evidence="1 2">
    <name type="scientific">Candidatus Roizmanbacteria bacterium CG_4_8_14_3_um_filter_36_10</name>
    <dbReference type="NCBI Taxonomy" id="1974834"/>
    <lineage>
        <taxon>Bacteria</taxon>
        <taxon>Candidatus Roizmaniibacteriota</taxon>
    </lineage>
</organism>
<dbReference type="InterPro" id="IPR034660">
    <property type="entry name" value="DinB/YfiT-like"/>
</dbReference>
<accession>A0A2M8GMP5</accession>
<protein>
    <submittedName>
        <fullName evidence="1">Uncharacterized protein</fullName>
    </submittedName>
</protein>
<sequence>MLDLHDKFLSFFVNFFLNNENLKSRYKLFGKKSKISGKDLLIETDLHQVFTTGRLIKFLDLYGLDRPAELNYWDTGKPLLPSEPTNNVSFWLTREPKSLNIKSFPNVIKYLVVSRLSHLVDDNHTAYQQLKDHLKTRIGKKGNSPIEDLRHEVNNLIFRCRIVNPNQYKKVPSSADLDELSYDNLLKLYQIFSREFLTTASSVKDEALIEWWGKYNIKQFLIMTLEHLALHSGNLSMFADINNLKLTKLQKSQI</sequence>
<name>A0A2M8GMP5_9BACT</name>
<comment type="caution">
    <text evidence="1">The sequence shown here is derived from an EMBL/GenBank/DDBJ whole genome shotgun (WGS) entry which is preliminary data.</text>
</comment>
<dbReference type="SUPFAM" id="SSF109854">
    <property type="entry name" value="DinB/YfiT-like putative metalloenzymes"/>
    <property type="match status" value="1"/>
</dbReference>